<proteinExistence type="predicted"/>
<reference evidence="2 3" key="1">
    <citation type="submission" date="2010-07" db="EMBL/GenBank/DDBJ databases">
        <title>The draft genome of Paenibacillus curdlanolyticus YK9.</title>
        <authorList>
            <consortium name="US DOE Joint Genome Institute (JGI-PGF)"/>
            <person name="Lucas S."/>
            <person name="Copeland A."/>
            <person name="Lapidus A."/>
            <person name="Cheng J.-F."/>
            <person name="Bruce D."/>
            <person name="Goodwin L."/>
            <person name="Pitluck S."/>
            <person name="Land M.L."/>
            <person name="Hauser L."/>
            <person name="Chang Y.-J."/>
            <person name="Jeffries C."/>
            <person name="Anderson I.J."/>
            <person name="Johnson E."/>
            <person name="Loganathan U."/>
            <person name="Mulhopadhyay B."/>
            <person name="Kyrpides N."/>
            <person name="Woyke T.J."/>
        </authorList>
    </citation>
    <scope>NUCLEOTIDE SEQUENCE [LARGE SCALE GENOMIC DNA]</scope>
    <source>
        <strain evidence="2 3">YK9</strain>
    </source>
</reference>
<organism evidence="2 3">
    <name type="scientific">Paenibacillus curdlanolyticus YK9</name>
    <dbReference type="NCBI Taxonomy" id="717606"/>
    <lineage>
        <taxon>Bacteria</taxon>
        <taxon>Bacillati</taxon>
        <taxon>Bacillota</taxon>
        <taxon>Bacilli</taxon>
        <taxon>Bacillales</taxon>
        <taxon>Paenibacillaceae</taxon>
        <taxon>Paenibacillus</taxon>
    </lineage>
</organism>
<feature type="domain" description="Cell wall elongation regulator TseB-like" evidence="1">
    <location>
        <begin position="50"/>
        <end position="92"/>
    </location>
</feature>
<dbReference type="Proteomes" id="UP000005387">
    <property type="component" value="Unassembled WGS sequence"/>
</dbReference>
<dbReference type="RefSeq" id="WP_006039218.1">
    <property type="nucleotide sequence ID" value="NZ_AEDD01000009.1"/>
</dbReference>
<dbReference type="Gene3D" id="3.10.450.40">
    <property type="match status" value="2"/>
</dbReference>
<protein>
    <recommendedName>
        <fullName evidence="1">Cell wall elongation regulator TseB-like domain-containing protein</fullName>
    </recommendedName>
</protein>
<accession>E0IC41</accession>
<sequence>MRATRKKRPPVMTPKRWVALLIVLFLGILVALNVWYRNVFSDEWAAESIAEKKAAAVANLVEVDGADKYVWDETAWVVQGKTADGKLTYVWLRDQSTESVRAVDAVSEEQIRANILQSKPDASITHIRPGIMNGQHVWEVYYSRVESGERKYAFAFYNFENGTFIDNYKLPASRLAQ</sequence>
<dbReference type="Pfam" id="PF17881">
    <property type="entry name" value="TseB"/>
    <property type="match status" value="1"/>
</dbReference>
<evidence type="ECO:0000313" key="2">
    <source>
        <dbReference type="EMBL" id="EFM09727.1"/>
    </source>
</evidence>
<dbReference type="STRING" id="717606.PaecuDRAFT_3230"/>
<dbReference type="eggNOG" id="COG5353">
    <property type="taxonomic scope" value="Bacteria"/>
</dbReference>
<dbReference type="InterPro" id="IPR046350">
    <property type="entry name" value="Cystatin_sf"/>
</dbReference>
<keyword evidence="3" id="KW-1185">Reference proteome</keyword>
<name>E0IC41_9BACL</name>
<gene>
    <name evidence="2" type="ORF">PaecuDRAFT_3230</name>
</gene>
<evidence type="ECO:0000313" key="3">
    <source>
        <dbReference type="Proteomes" id="UP000005387"/>
    </source>
</evidence>
<dbReference type="EMBL" id="AEDD01000009">
    <property type="protein sequence ID" value="EFM09727.1"/>
    <property type="molecule type" value="Genomic_DNA"/>
</dbReference>
<dbReference type="SUPFAM" id="SSF54403">
    <property type="entry name" value="Cystatin/monellin"/>
    <property type="match status" value="2"/>
</dbReference>
<dbReference type="AlphaFoldDB" id="E0IC41"/>
<dbReference type="InterPro" id="IPR041401">
    <property type="entry name" value="TseB-like_dom"/>
</dbReference>
<evidence type="ECO:0000259" key="1">
    <source>
        <dbReference type="Pfam" id="PF17881"/>
    </source>
</evidence>
<dbReference type="OrthoDB" id="2678417at2"/>